<keyword evidence="1" id="KW-1133">Transmembrane helix</keyword>
<keyword evidence="1" id="KW-0472">Membrane</keyword>
<dbReference type="Proteomes" id="UP000001910">
    <property type="component" value="Chromosome"/>
</dbReference>
<dbReference type="HOGENOM" id="CLU_646890_0_0_0"/>
<keyword evidence="3" id="KW-1185">Reference proteome</keyword>
<evidence type="ECO:0000256" key="1">
    <source>
        <dbReference type="SAM" id="Phobius"/>
    </source>
</evidence>
<organism evidence="2 3">
    <name type="scientific">Leptotrichia buccalis (strain ATCC 14201 / DSM 1135 / JCM 12969 / NCTC 10249 / C-1013-b)</name>
    <dbReference type="NCBI Taxonomy" id="523794"/>
    <lineage>
        <taxon>Bacteria</taxon>
        <taxon>Fusobacteriati</taxon>
        <taxon>Fusobacteriota</taxon>
        <taxon>Fusobacteriia</taxon>
        <taxon>Fusobacteriales</taxon>
        <taxon>Leptotrichiaceae</taxon>
        <taxon>Leptotrichia</taxon>
    </lineage>
</organism>
<sequence>MVKNIKLDTYFFKEYEKIVEKNTYSAYVPNGNKGIWSIASYNEGKKKKNSNFEKINLAQIGVRKTIEKYFENNDFSIENMEKIMKNSSKKVIFEKMNLEKNIENLERIESESLYSQLNIMIDKDNIIVGNSGKTAFILYRGNKIFGKISEEEIKNIKLEKNDYLLAGSPEFWEVIDENELTEIHIDKKSKENIEKNLSEKVKKFEKKINKVIPFFSIFVEEIENIEENNLEDIENRKGNNHEKIFSKYLFLAIVFIFMFVSVGKNIQKNHLKSSKNPVIKNKVSNKNFTINNFIKSNLSIVKKVKNDDFEKVKIKFGNDFFENEEIKKETKIEKEKKEKTKFKNNFKRNIENMIISKNKNVDNKMEKQYKSVKKSKYKRIRNKNLYVENKNFKDEKNNKISELEKEIEKNWEILGRDRNGNVLG</sequence>
<dbReference type="EMBL" id="CP001685">
    <property type="protein sequence ID" value="ACV38360.1"/>
    <property type="molecule type" value="Genomic_DNA"/>
</dbReference>
<dbReference type="RefSeq" id="WP_012806543.1">
    <property type="nucleotide sequence ID" value="NC_013192.1"/>
</dbReference>
<name>C7NEJ9_LEPBD</name>
<gene>
    <name evidence="2" type="ordered locus">Lebu_0447</name>
</gene>
<evidence type="ECO:0000313" key="2">
    <source>
        <dbReference type="EMBL" id="ACV38360.1"/>
    </source>
</evidence>
<proteinExistence type="predicted"/>
<feature type="transmembrane region" description="Helical" evidence="1">
    <location>
        <begin position="248"/>
        <end position="266"/>
    </location>
</feature>
<dbReference type="KEGG" id="lba:Lebu_0447"/>
<dbReference type="AlphaFoldDB" id="C7NEJ9"/>
<keyword evidence="1" id="KW-0812">Transmembrane</keyword>
<reference evidence="2 3" key="1">
    <citation type="journal article" date="2009" name="Stand. Genomic Sci.">
        <title>Complete genome sequence of Leptotrichia buccalis type strain (C-1013-b).</title>
        <authorList>
            <person name="Ivanova N."/>
            <person name="Gronow S."/>
            <person name="Lapidus A."/>
            <person name="Copeland A."/>
            <person name="Glavina Del Rio T."/>
            <person name="Nolan M."/>
            <person name="Lucas S."/>
            <person name="Chen F."/>
            <person name="Tice H."/>
            <person name="Cheng J.F."/>
            <person name="Saunders E."/>
            <person name="Bruce D."/>
            <person name="Goodwin L."/>
            <person name="Brettin T."/>
            <person name="Detter J.C."/>
            <person name="Han C."/>
            <person name="Pitluck S."/>
            <person name="Mikhailova N."/>
            <person name="Pati A."/>
            <person name="Mavrommatis K."/>
            <person name="Chen A."/>
            <person name="Palaniappan K."/>
            <person name="Land M."/>
            <person name="Hauser L."/>
            <person name="Chang Y.J."/>
            <person name="Jeffries C.D."/>
            <person name="Chain P."/>
            <person name="Rohde C."/>
            <person name="Goker M."/>
            <person name="Bristow J."/>
            <person name="Eisen J.A."/>
            <person name="Markowitz V."/>
            <person name="Hugenholtz P."/>
            <person name="Kyrpides N.C."/>
            <person name="Klenk H.P."/>
        </authorList>
    </citation>
    <scope>NUCLEOTIDE SEQUENCE [LARGE SCALE GENOMIC DNA]</scope>
    <source>
        <strain evidence="3">ATCC 14201 / DSM 1135 / JCM 12969 / NCTC 10249 / C-1013-b</strain>
    </source>
</reference>
<evidence type="ECO:0000313" key="3">
    <source>
        <dbReference type="Proteomes" id="UP000001910"/>
    </source>
</evidence>
<accession>C7NEJ9</accession>
<protein>
    <submittedName>
        <fullName evidence="2">Uncharacterized protein</fullName>
    </submittedName>
</protein>
<dbReference type="OrthoDB" id="81597at2"/>
<dbReference type="STRING" id="523794.Lebu_0447"/>